<dbReference type="PIRSF" id="PIRSF036427">
    <property type="entry name" value="Precrrn-2_mtase"/>
    <property type="match status" value="1"/>
</dbReference>
<protein>
    <submittedName>
        <fullName evidence="9">Precorrin-2/cobalt-factor-2 C20-methyltransferase</fullName>
    </submittedName>
</protein>
<evidence type="ECO:0000256" key="4">
    <source>
        <dbReference type="ARBA" id="ARBA00022603"/>
    </source>
</evidence>
<dbReference type="InterPro" id="IPR000878">
    <property type="entry name" value="4pyrrol_Mease"/>
</dbReference>
<dbReference type="Gene3D" id="3.40.1010.10">
    <property type="entry name" value="Cobalt-precorrin-4 Transmethylase, Domain 1"/>
    <property type="match status" value="1"/>
</dbReference>
<proteinExistence type="inferred from homology"/>
<evidence type="ECO:0000313" key="9">
    <source>
        <dbReference type="EMBL" id="SEG42539.1"/>
    </source>
</evidence>
<keyword evidence="5 9" id="KW-0808">Transferase</keyword>
<dbReference type="InterPro" id="IPR012382">
    <property type="entry name" value="CobI/CbiL"/>
</dbReference>
<organism evidence="9 10">
    <name type="scientific">Thalassococcus halodurans</name>
    <dbReference type="NCBI Taxonomy" id="373675"/>
    <lineage>
        <taxon>Bacteria</taxon>
        <taxon>Pseudomonadati</taxon>
        <taxon>Pseudomonadota</taxon>
        <taxon>Alphaproteobacteria</taxon>
        <taxon>Rhodobacterales</taxon>
        <taxon>Roseobacteraceae</taxon>
        <taxon>Thalassococcus</taxon>
    </lineage>
</organism>
<dbReference type="EMBL" id="FNUZ01000004">
    <property type="protein sequence ID" value="SEG42539.1"/>
    <property type="molecule type" value="Genomic_DNA"/>
</dbReference>
<evidence type="ECO:0000256" key="6">
    <source>
        <dbReference type="ARBA" id="ARBA00022691"/>
    </source>
</evidence>
<dbReference type="PANTHER" id="PTHR43467">
    <property type="entry name" value="COBALT-PRECORRIN-2 C(20)-METHYLTRANSFERASE"/>
    <property type="match status" value="1"/>
</dbReference>
<dbReference type="InterPro" id="IPR014777">
    <property type="entry name" value="4pyrrole_Mease_sub1"/>
</dbReference>
<feature type="domain" description="Tetrapyrrole methylase" evidence="8">
    <location>
        <begin position="10"/>
        <end position="222"/>
    </location>
</feature>
<evidence type="ECO:0000256" key="2">
    <source>
        <dbReference type="ARBA" id="ARBA00005879"/>
    </source>
</evidence>
<dbReference type="InterPro" id="IPR006364">
    <property type="entry name" value="CobI/CbiL/CobIJ_dom"/>
</dbReference>
<dbReference type="Proteomes" id="UP000236752">
    <property type="component" value="Unassembled WGS sequence"/>
</dbReference>
<dbReference type="GO" id="GO:0032259">
    <property type="term" value="P:methylation"/>
    <property type="evidence" value="ECO:0007669"/>
    <property type="project" value="UniProtKB-KW"/>
</dbReference>
<dbReference type="PANTHER" id="PTHR43467:SF2">
    <property type="entry name" value="COBALT-PRECORRIN-2 C(20)-METHYLTRANSFERASE"/>
    <property type="match status" value="1"/>
</dbReference>
<dbReference type="Gene3D" id="3.30.950.10">
    <property type="entry name" value="Methyltransferase, Cobalt-precorrin-4 Transmethylase, Domain 2"/>
    <property type="match status" value="1"/>
</dbReference>
<evidence type="ECO:0000256" key="1">
    <source>
        <dbReference type="ARBA" id="ARBA00004953"/>
    </source>
</evidence>
<comment type="pathway">
    <text evidence="1">Cofactor biosynthesis; adenosylcobalamin biosynthesis.</text>
</comment>
<evidence type="ECO:0000313" key="10">
    <source>
        <dbReference type="Proteomes" id="UP000236752"/>
    </source>
</evidence>
<dbReference type="RefSeq" id="WP_103911101.1">
    <property type="nucleotide sequence ID" value="NZ_FNUZ01000004.1"/>
</dbReference>
<evidence type="ECO:0000256" key="7">
    <source>
        <dbReference type="PIRNR" id="PIRNR036427"/>
    </source>
</evidence>
<dbReference type="NCBIfam" id="NF004647">
    <property type="entry name" value="PRK05990.1"/>
    <property type="match status" value="1"/>
</dbReference>
<dbReference type="GO" id="GO:0030788">
    <property type="term" value="F:precorrin-2 C20-methyltransferase activity"/>
    <property type="evidence" value="ECO:0007669"/>
    <property type="project" value="InterPro"/>
</dbReference>
<sequence>MSAPETKQGMIWGVGLGPGDPELMSVKADRLLRNATHVAHFRKAGRTGQARRIIGDMLHADVTEIPMEYPVTTEIPLTDPRYNEMLSAFYEESAAHLRDLSNAGHEVVIVSEGDPFFYGSFMHLYTRLKDDCPVQVVPAITGMSAAWTATGVPITWGDDVLSVLMGTLPEDALVEHMEKADALVIMKIGRNIDKIRNALRRSGRFDAAWLVEYAAMADQTVQKLADAGEKVTPYFSIIVVHGNGRRP</sequence>
<dbReference type="SUPFAM" id="SSF53790">
    <property type="entry name" value="Tetrapyrrole methylase"/>
    <property type="match status" value="1"/>
</dbReference>
<dbReference type="OrthoDB" id="9804789at2"/>
<dbReference type="AlphaFoldDB" id="A0A1H6A1D7"/>
<name>A0A1H6A1D7_9RHOB</name>
<dbReference type="InterPro" id="IPR035996">
    <property type="entry name" value="4pyrrol_Methylase_sf"/>
</dbReference>
<dbReference type="CDD" id="cd11645">
    <property type="entry name" value="Precorrin_2_C20_MT"/>
    <property type="match status" value="1"/>
</dbReference>
<dbReference type="UniPathway" id="UPA00148"/>
<dbReference type="NCBIfam" id="TIGR01467">
    <property type="entry name" value="cobI_cbiL"/>
    <property type="match status" value="1"/>
</dbReference>
<keyword evidence="6" id="KW-0949">S-adenosyl-L-methionine</keyword>
<dbReference type="InterPro" id="IPR014776">
    <property type="entry name" value="4pyrrole_Mease_sub2"/>
</dbReference>
<gene>
    <name evidence="9" type="ORF">SAMN04488045_2781</name>
</gene>
<evidence type="ECO:0000259" key="8">
    <source>
        <dbReference type="Pfam" id="PF00590"/>
    </source>
</evidence>
<evidence type="ECO:0000256" key="3">
    <source>
        <dbReference type="ARBA" id="ARBA00022573"/>
    </source>
</evidence>
<reference evidence="9 10" key="1">
    <citation type="submission" date="2016-10" db="EMBL/GenBank/DDBJ databases">
        <authorList>
            <person name="de Groot N.N."/>
        </authorList>
    </citation>
    <scope>NUCLEOTIDE SEQUENCE [LARGE SCALE GENOMIC DNA]</scope>
    <source>
        <strain evidence="9 10">DSM 26915</strain>
    </source>
</reference>
<keyword evidence="3" id="KW-0169">Cobalamin biosynthesis</keyword>
<keyword evidence="4 9" id="KW-0489">Methyltransferase</keyword>
<evidence type="ECO:0000256" key="5">
    <source>
        <dbReference type="ARBA" id="ARBA00022679"/>
    </source>
</evidence>
<comment type="similarity">
    <text evidence="2 7">Belongs to the precorrin methyltransferase family.</text>
</comment>
<keyword evidence="10" id="KW-1185">Reference proteome</keyword>
<dbReference type="GO" id="GO:0009236">
    <property type="term" value="P:cobalamin biosynthetic process"/>
    <property type="evidence" value="ECO:0007669"/>
    <property type="project" value="UniProtKB-UniRule"/>
</dbReference>
<accession>A0A1H6A1D7</accession>
<dbReference type="Pfam" id="PF00590">
    <property type="entry name" value="TP_methylase"/>
    <property type="match status" value="1"/>
</dbReference>